<dbReference type="Pfam" id="PF13416">
    <property type="entry name" value="SBP_bac_8"/>
    <property type="match status" value="1"/>
</dbReference>
<accession>F8BW05</accession>
<dbReference type="PANTHER" id="PTHR30006">
    <property type="entry name" value="THIAMINE-BINDING PERIPLASMIC PROTEIN-RELATED"/>
    <property type="match status" value="1"/>
</dbReference>
<dbReference type="GO" id="GO:0019808">
    <property type="term" value="F:polyamine binding"/>
    <property type="evidence" value="ECO:0007669"/>
    <property type="project" value="InterPro"/>
</dbReference>
<dbReference type="Proteomes" id="UP000007730">
    <property type="component" value="Chromosome"/>
</dbReference>
<dbReference type="InterPro" id="IPR001188">
    <property type="entry name" value="Sperm_putr-bd"/>
</dbReference>
<evidence type="ECO:0000313" key="4">
    <source>
        <dbReference type="EMBL" id="AEI06016.1"/>
    </source>
</evidence>
<dbReference type="CDD" id="cd13589">
    <property type="entry name" value="PBP2_polyamine_RpCGA009"/>
    <property type="match status" value="1"/>
</dbReference>
<dbReference type="GO" id="GO:0030975">
    <property type="term" value="F:thiamine binding"/>
    <property type="evidence" value="ECO:0007669"/>
    <property type="project" value="TreeGrafter"/>
</dbReference>
<gene>
    <name evidence="4" type="ordered locus">OCA5_c13000</name>
</gene>
<evidence type="ECO:0000256" key="3">
    <source>
        <dbReference type="SAM" id="SignalP"/>
    </source>
</evidence>
<organism evidence="4 5">
    <name type="scientific">Afipia carboxidovorans (strain ATCC 49405 / DSM 1227 / KCTC 32145 / OM5)</name>
    <name type="common">Oligotropha carboxidovorans</name>
    <dbReference type="NCBI Taxonomy" id="504832"/>
    <lineage>
        <taxon>Bacteria</taxon>
        <taxon>Pseudomonadati</taxon>
        <taxon>Pseudomonadota</taxon>
        <taxon>Alphaproteobacteria</taxon>
        <taxon>Hyphomicrobiales</taxon>
        <taxon>Nitrobacteraceae</taxon>
        <taxon>Afipia</taxon>
    </lineage>
</organism>
<dbReference type="PRINTS" id="PR00909">
    <property type="entry name" value="SPERMDNBNDNG"/>
</dbReference>
<dbReference type="PANTHER" id="PTHR30006:SF2">
    <property type="entry name" value="ABC TRANSPORTER SUBSTRATE-BINDING PROTEIN"/>
    <property type="match status" value="1"/>
</dbReference>
<dbReference type="AlphaFoldDB" id="F8BW05"/>
<dbReference type="eggNOG" id="COG0687">
    <property type="taxonomic scope" value="Bacteria"/>
</dbReference>
<dbReference type="GO" id="GO:0030288">
    <property type="term" value="C:outer membrane-bounded periplasmic space"/>
    <property type="evidence" value="ECO:0007669"/>
    <property type="project" value="TreeGrafter"/>
</dbReference>
<dbReference type="HOGENOM" id="CLU_026974_4_1_5"/>
<keyword evidence="2" id="KW-0574">Periplasm</keyword>
<dbReference type="InterPro" id="IPR006059">
    <property type="entry name" value="SBP"/>
</dbReference>
<dbReference type="OrthoDB" id="6529964at2"/>
<dbReference type="GO" id="GO:0015888">
    <property type="term" value="P:thiamine transport"/>
    <property type="evidence" value="ECO:0007669"/>
    <property type="project" value="TreeGrafter"/>
</dbReference>
<evidence type="ECO:0000256" key="1">
    <source>
        <dbReference type="ARBA" id="ARBA00022729"/>
    </source>
</evidence>
<keyword evidence="5" id="KW-1185">Reference proteome</keyword>
<dbReference type="PATRIC" id="fig|504832.7.peg.1381"/>
<dbReference type="Gene3D" id="3.40.190.10">
    <property type="entry name" value="Periplasmic binding protein-like II"/>
    <property type="match status" value="2"/>
</dbReference>
<feature type="signal peptide" evidence="3">
    <location>
        <begin position="1"/>
        <end position="37"/>
    </location>
</feature>
<dbReference type="GO" id="GO:0030976">
    <property type="term" value="F:thiamine pyrophosphate binding"/>
    <property type="evidence" value="ECO:0007669"/>
    <property type="project" value="TreeGrafter"/>
</dbReference>
<dbReference type="RefSeq" id="WP_013912975.1">
    <property type="nucleotide sequence ID" value="NC_011386.1"/>
</dbReference>
<evidence type="ECO:0000256" key="2">
    <source>
        <dbReference type="ARBA" id="ARBA00022764"/>
    </source>
</evidence>
<feature type="chain" id="PRO_5003374287" evidence="3">
    <location>
        <begin position="38"/>
        <end position="363"/>
    </location>
</feature>
<keyword evidence="1 3" id="KW-0732">Signal</keyword>
<evidence type="ECO:0000313" key="5">
    <source>
        <dbReference type="Proteomes" id="UP000007730"/>
    </source>
</evidence>
<reference evidence="4 5" key="1">
    <citation type="journal article" date="2011" name="J. Bacteriol.">
        <title>Complete genome sequences of the chemolithoautotrophic Oligotropha carboxidovorans strains OM4 and OM5.</title>
        <authorList>
            <person name="Volland S."/>
            <person name="Rachinger M."/>
            <person name="Strittmatter A."/>
            <person name="Daniel R."/>
            <person name="Gottschalk G."/>
            <person name="Meyer O."/>
        </authorList>
    </citation>
    <scope>NUCLEOTIDE SEQUENCE [LARGE SCALE GENOMIC DNA]</scope>
    <source>
        <strain evidence="5">ATCC 49405 / DSM 1227 / KCTC 32145 / OM5</strain>
    </source>
</reference>
<dbReference type="EMBL" id="CP002826">
    <property type="protein sequence ID" value="AEI06016.1"/>
    <property type="molecule type" value="Genomic_DNA"/>
</dbReference>
<name>F8BW05_AFIC5</name>
<protein>
    <submittedName>
        <fullName evidence="4">ABC transporter substrate-binding protein</fullName>
    </submittedName>
</protein>
<dbReference type="STRING" id="504832.OCA5_c13000"/>
<proteinExistence type="predicted"/>
<dbReference type="SUPFAM" id="SSF53850">
    <property type="entry name" value="Periplasmic binding protein-like II"/>
    <property type="match status" value="1"/>
</dbReference>
<dbReference type="GO" id="GO:0015846">
    <property type="term" value="P:polyamine transport"/>
    <property type="evidence" value="ECO:0007669"/>
    <property type="project" value="InterPro"/>
</dbReference>
<sequence>MMKIVDTVRHVRKACALVLAVGGALAVLSGVGSSAQAADEKELVFAGFGGSLQKSLQATVIPAFEKKYGVKVVYVTGTSNQILAKVKAQRNSPQIDVIWANDTTHYQGKAEKLYAKLDPAKVPNLSQLYDFAKDRDGIGIVMGVQALGIEYNTKVFKEKGWAPPTSWADLWDPKYKGHVVFYNMPIGYTNLLFAKIADMNGGSVTNLEPAWNKMKELQPNVLAFVDPPAQVDALFGTGSAWIGFNGSARVHDFAGTGAPVAMVLPKEGGILYPQQFDIVANAPHPDLAQKFIDFTISAEAQKMIAESLLLGPVNKTVKLDDAAAAKVPYGEKNVTALLNLDIGPINQNLQSLTARWTAMVGGR</sequence>
<dbReference type="KEGG" id="ocg:OCA5_c13000"/>